<evidence type="ECO:0000313" key="11">
    <source>
        <dbReference type="Proteomes" id="UP000273159"/>
    </source>
</evidence>
<feature type="domain" description="Bacterial sugar transferase" evidence="9">
    <location>
        <begin position="354"/>
        <end position="541"/>
    </location>
</feature>
<keyword evidence="6 8" id="KW-0472">Membrane</keyword>
<keyword evidence="3 10" id="KW-0808">Transferase</keyword>
<reference evidence="11" key="2">
    <citation type="submission" date="2018-10" db="EMBL/GenBank/DDBJ databases">
        <authorList>
            <person name="Wang Y."/>
            <person name="Wang J."/>
            <person name="Yang X."/>
            <person name="Wang Z."/>
            <person name="Huang Y."/>
        </authorList>
    </citation>
    <scope>NUCLEOTIDE SEQUENCE [LARGE SCALE GENOMIC DNA]</scope>
    <source>
        <strain evidence="11">J015</strain>
    </source>
</reference>
<dbReference type="InterPro" id="IPR017475">
    <property type="entry name" value="EPS_sugar_tfrase"/>
</dbReference>
<feature type="transmembrane region" description="Helical" evidence="8">
    <location>
        <begin position="160"/>
        <end position="177"/>
    </location>
</feature>
<keyword evidence="4 8" id="KW-0812">Transmembrane</keyword>
<evidence type="ECO:0000256" key="3">
    <source>
        <dbReference type="ARBA" id="ARBA00022679"/>
    </source>
</evidence>
<feature type="transmembrane region" description="Helical" evidence="8">
    <location>
        <begin position="119"/>
        <end position="139"/>
    </location>
</feature>
<feature type="transmembrane region" description="Helical" evidence="8">
    <location>
        <begin position="94"/>
        <end position="113"/>
    </location>
</feature>
<dbReference type="GO" id="GO:0016780">
    <property type="term" value="F:phosphotransferase activity, for other substituted phosphate groups"/>
    <property type="evidence" value="ECO:0007669"/>
    <property type="project" value="TreeGrafter"/>
</dbReference>
<sequence>MPEGVTMAEIPVTRTPRAAFNWPVAPVAAQRMQSVPLAAAETAGTRLLLPPTAAPQTGAAGPSTPGTTGKASGRKRAASWIAAHTNLLRAADSLLVVGAVYGGYLLSNVGFAPGGPGNAGTILTAVAVAGTWLAALEIYRTRDPKVMGVGADEYKRVASATLRIFGLMAITAVVFNLHGAGAFVTVSLPLGLLGLTANRWMFRRRLTAEKAKGRHLSRAIVVGDAEDVRYVVKQVSRKSGAVYQILGVCLPGARRGASLKVDTTFVPVLSSTDDIARTVRLAQADSVIVAGPLPGGNKFIRELGWKLEECSAELILAATLTNVAGPRIHWRPVEGLPLMHVDIPQYTGAKHALKRVLDVAAALAALLVLSPLLLVLAVTVRLDSPGPVFFRQDRIGKGGRVFGMFKFRSMVVDAEARLAALGGQNQGAGVLFKMRDDPRVTRCGRWMRKYSLDELPQLWNVVLGHMSMVGPRPPLDREVSGYERHTRRRLLIKPGITGLWQINGRSDLPWDEAVRLDLYYVENWSIAGDLLILWRTFRAVIRPSGAY</sequence>
<protein>
    <submittedName>
        <fullName evidence="10">Exopolysaccharide biosynthesis polyprenyl glycosylphosphotransferase</fullName>
    </submittedName>
</protein>
<dbReference type="Proteomes" id="UP000273159">
    <property type="component" value="Unassembled WGS sequence"/>
</dbReference>
<evidence type="ECO:0000259" key="9">
    <source>
        <dbReference type="Pfam" id="PF02397"/>
    </source>
</evidence>
<dbReference type="EMBL" id="RBNH01000012">
    <property type="protein sequence ID" value="RKO22601.1"/>
    <property type="molecule type" value="Genomic_DNA"/>
</dbReference>
<proteinExistence type="inferred from homology"/>
<dbReference type="Pfam" id="PF02397">
    <property type="entry name" value="Bac_transf"/>
    <property type="match status" value="1"/>
</dbReference>
<dbReference type="NCBIfam" id="TIGR03025">
    <property type="entry name" value="EPS_sugtrans"/>
    <property type="match status" value="1"/>
</dbReference>
<evidence type="ECO:0000256" key="7">
    <source>
        <dbReference type="SAM" id="MobiDB-lite"/>
    </source>
</evidence>
<evidence type="ECO:0000256" key="6">
    <source>
        <dbReference type="ARBA" id="ARBA00023136"/>
    </source>
</evidence>
<dbReference type="PANTHER" id="PTHR30576:SF10">
    <property type="entry name" value="SLL5057 PROTEIN"/>
    <property type="match status" value="1"/>
</dbReference>
<name>A0A3B0FM11_PSEPS</name>
<comment type="subcellular location">
    <subcellularLocation>
        <location evidence="1">Membrane</location>
        <topology evidence="1">Multi-pass membrane protein</topology>
    </subcellularLocation>
</comment>
<feature type="transmembrane region" description="Helical" evidence="8">
    <location>
        <begin position="183"/>
        <end position="202"/>
    </location>
</feature>
<keyword evidence="5 8" id="KW-1133">Transmembrane helix</keyword>
<comment type="caution">
    <text evidence="10">The sequence shown here is derived from an EMBL/GenBank/DDBJ whole genome shotgun (WGS) entry which is preliminary data.</text>
</comment>
<accession>A0A3B0FM11</accession>
<evidence type="ECO:0000256" key="5">
    <source>
        <dbReference type="ARBA" id="ARBA00022989"/>
    </source>
</evidence>
<dbReference type="GO" id="GO:0016020">
    <property type="term" value="C:membrane"/>
    <property type="evidence" value="ECO:0007669"/>
    <property type="project" value="UniProtKB-SubCell"/>
</dbReference>
<dbReference type="PANTHER" id="PTHR30576">
    <property type="entry name" value="COLANIC BIOSYNTHESIS UDP-GLUCOSE LIPID CARRIER TRANSFERASE"/>
    <property type="match status" value="1"/>
</dbReference>
<evidence type="ECO:0000256" key="1">
    <source>
        <dbReference type="ARBA" id="ARBA00004141"/>
    </source>
</evidence>
<evidence type="ECO:0000313" key="10">
    <source>
        <dbReference type="EMBL" id="RKO22601.1"/>
    </source>
</evidence>
<dbReference type="InterPro" id="IPR003362">
    <property type="entry name" value="Bact_transf"/>
</dbReference>
<dbReference type="AlphaFoldDB" id="A0A3B0FM11"/>
<gene>
    <name evidence="10" type="ORF">D7Z96_13630</name>
</gene>
<evidence type="ECO:0000256" key="8">
    <source>
        <dbReference type="SAM" id="Phobius"/>
    </source>
</evidence>
<evidence type="ECO:0000256" key="2">
    <source>
        <dbReference type="ARBA" id="ARBA00006464"/>
    </source>
</evidence>
<reference evidence="10 11" key="1">
    <citation type="submission" date="2018-10" db="EMBL/GenBank/DDBJ databases">
        <title>Genome-guide identification and characterization of bacteria that degrade polycyclic aromatic hydrocarbons and resist hexavalent chromium simultaneously.</title>
        <authorList>
            <person name="Feng H."/>
        </authorList>
    </citation>
    <scope>NUCLEOTIDE SEQUENCE [LARGE SCALE GENOMIC DNA]</scope>
    <source>
        <strain evidence="10 11">J015</strain>
    </source>
</reference>
<comment type="similarity">
    <text evidence="2">Belongs to the bacterial sugar transferase family.</text>
</comment>
<organism evidence="10 11">
    <name type="scientific">Pseudarthrobacter phenanthrenivorans</name>
    <name type="common">Arthrobacter phenanthrenivorans</name>
    <dbReference type="NCBI Taxonomy" id="361575"/>
    <lineage>
        <taxon>Bacteria</taxon>
        <taxon>Bacillati</taxon>
        <taxon>Actinomycetota</taxon>
        <taxon>Actinomycetes</taxon>
        <taxon>Micrococcales</taxon>
        <taxon>Micrococcaceae</taxon>
        <taxon>Pseudarthrobacter</taxon>
    </lineage>
</organism>
<evidence type="ECO:0000256" key="4">
    <source>
        <dbReference type="ARBA" id="ARBA00022692"/>
    </source>
</evidence>
<feature type="compositionally biased region" description="Low complexity" evidence="7">
    <location>
        <begin position="50"/>
        <end position="69"/>
    </location>
</feature>
<feature type="region of interest" description="Disordered" evidence="7">
    <location>
        <begin position="50"/>
        <end position="73"/>
    </location>
</feature>
<feature type="transmembrane region" description="Helical" evidence="8">
    <location>
        <begin position="359"/>
        <end position="382"/>
    </location>
</feature>